<keyword evidence="4 10" id="KW-0808">Transferase</keyword>
<dbReference type="InterPro" id="IPR004358">
    <property type="entry name" value="Sig_transdc_His_kin-like_C"/>
</dbReference>
<dbReference type="GO" id="GO:0004673">
    <property type="term" value="F:protein histidine kinase activity"/>
    <property type="evidence" value="ECO:0007669"/>
    <property type="project" value="UniProtKB-EC"/>
</dbReference>
<evidence type="ECO:0000256" key="7">
    <source>
        <dbReference type="ARBA" id="ARBA00022840"/>
    </source>
</evidence>
<accession>A0A6S7BKK5</accession>
<gene>
    <name evidence="10" type="primary">fixL_2</name>
    <name evidence="10" type="ORF">LMG28138_05395</name>
</gene>
<dbReference type="Pfam" id="PF02518">
    <property type="entry name" value="HATPase_c"/>
    <property type="match status" value="1"/>
</dbReference>
<evidence type="ECO:0000256" key="6">
    <source>
        <dbReference type="ARBA" id="ARBA00022777"/>
    </source>
</evidence>
<dbReference type="PRINTS" id="PR00344">
    <property type="entry name" value="BCTRLSENSOR"/>
</dbReference>
<comment type="catalytic activity">
    <reaction evidence="1">
        <text>ATP + protein L-histidine = ADP + protein N-phospho-L-histidine.</text>
        <dbReference type="EC" id="2.7.13.3"/>
    </reaction>
</comment>
<protein>
    <recommendedName>
        <fullName evidence="2">histidine kinase</fullName>
        <ecNumber evidence="2">2.7.13.3</ecNumber>
    </recommendedName>
</protein>
<dbReference type="SUPFAM" id="SSF55874">
    <property type="entry name" value="ATPase domain of HSP90 chaperone/DNA topoisomerase II/histidine kinase"/>
    <property type="match status" value="1"/>
</dbReference>
<dbReference type="EC" id="2.7.13.3" evidence="2"/>
<evidence type="ECO:0000256" key="8">
    <source>
        <dbReference type="ARBA" id="ARBA00023012"/>
    </source>
</evidence>
<dbReference type="AlphaFoldDB" id="A0A6S7BKK5"/>
<dbReference type="Gene3D" id="3.30.565.10">
    <property type="entry name" value="Histidine kinase-like ATPase, C-terminal domain"/>
    <property type="match status" value="1"/>
</dbReference>
<evidence type="ECO:0000256" key="4">
    <source>
        <dbReference type="ARBA" id="ARBA00022679"/>
    </source>
</evidence>
<keyword evidence="7" id="KW-0067">ATP-binding</keyword>
<dbReference type="SMART" id="SM00387">
    <property type="entry name" value="HATPase_c"/>
    <property type="match status" value="1"/>
</dbReference>
<evidence type="ECO:0000313" key="11">
    <source>
        <dbReference type="Proteomes" id="UP000494115"/>
    </source>
</evidence>
<evidence type="ECO:0000256" key="2">
    <source>
        <dbReference type="ARBA" id="ARBA00012438"/>
    </source>
</evidence>
<keyword evidence="5" id="KW-0547">Nucleotide-binding</keyword>
<keyword evidence="3" id="KW-0597">Phosphoprotein</keyword>
<keyword evidence="11" id="KW-1185">Reference proteome</keyword>
<dbReference type="Proteomes" id="UP000494115">
    <property type="component" value="Unassembled WGS sequence"/>
</dbReference>
<keyword evidence="8" id="KW-0902">Two-component regulatory system</keyword>
<dbReference type="GO" id="GO:0000160">
    <property type="term" value="P:phosphorelay signal transduction system"/>
    <property type="evidence" value="ECO:0007669"/>
    <property type="project" value="UniProtKB-KW"/>
</dbReference>
<dbReference type="GO" id="GO:0005524">
    <property type="term" value="F:ATP binding"/>
    <property type="evidence" value="ECO:0007669"/>
    <property type="project" value="UniProtKB-KW"/>
</dbReference>
<evidence type="ECO:0000256" key="3">
    <source>
        <dbReference type="ARBA" id="ARBA00022553"/>
    </source>
</evidence>
<reference evidence="10 11" key="1">
    <citation type="submission" date="2020-04" db="EMBL/GenBank/DDBJ databases">
        <authorList>
            <person name="De Canck E."/>
        </authorList>
    </citation>
    <scope>NUCLEOTIDE SEQUENCE [LARGE SCALE GENOMIC DNA]</scope>
    <source>
        <strain evidence="10 11">LMG 28138</strain>
    </source>
</reference>
<dbReference type="PANTHER" id="PTHR43065">
    <property type="entry name" value="SENSOR HISTIDINE KINASE"/>
    <property type="match status" value="1"/>
</dbReference>
<evidence type="ECO:0000256" key="5">
    <source>
        <dbReference type="ARBA" id="ARBA00022741"/>
    </source>
</evidence>
<dbReference type="InterPro" id="IPR005467">
    <property type="entry name" value="His_kinase_dom"/>
</dbReference>
<name>A0A6S7BKK5_9BURK</name>
<feature type="domain" description="Histidine kinase" evidence="9">
    <location>
        <begin position="1"/>
        <end position="117"/>
    </location>
</feature>
<keyword evidence="6" id="KW-0418">Kinase</keyword>
<evidence type="ECO:0000256" key="1">
    <source>
        <dbReference type="ARBA" id="ARBA00000085"/>
    </source>
</evidence>
<dbReference type="PROSITE" id="PS50109">
    <property type="entry name" value="HIS_KIN"/>
    <property type="match status" value="1"/>
</dbReference>
<proteinExistence type="predicted"/>
<organism evidence="10 11">
    <name type="scientific">Pararobbsia alpina</name>
    <dbReference type="NCBI Taxonomy" id="621374"/>
    <lineage>
        <taxon>Bacteria</taxon>
        <taxon>Pseudomonadati</taxon>
        <taxon>Pseudomonadota</taxon>
        <taxon>Betaproteobacteria</taxon>
        <taxon>Burkholderiales</taxon>
        <taxon>Burkholderiaceae</taxon>
        <taxon>Pararobbsia</taxon>
    </lineage>
</organism>
<sequence length="133" mass="14217">MPALLGDRAQLQQVIINFVINGIQAMADIRDRPRELLIEFRRGENGNVIVAVQDSGTGIDPANADRLFDAFFTTKPDGMGMGLSICRSIIEAHGGRVWASNNAGHGAIFQFSLPSIDESALTGEAAPFFAEGA</sequence>
<dbReference type="InterPro" id="IPR036890">
    <property type="entry name" value="HATPase_C_sf"/>
</dbReference>
<evidence type="ECO:0000259" key="9">
    <source>
        <dbReference type="PROSITE" id="PS50109"/>
    </source>
</evidence>
<dbReference type="EMBL" id="CADIKM010000057">
    <property type="protein sequence ID" value="CAB3803686.1"/>
    <property type="molecule type" value="Genomic_DNA"/>
</dbReference>
<dbReference type="PANTHER" id="PTHR43065:SF10">
    <property type="entry name" value="PEROXIDE STRESS-ACTIVATED HISTIDINE KINASE MAK3"/>
    <property type="match status" value="1"/>
</dbReference>
<evidence type="ECO:0000313" key="10">
    <source>
        <dbReference type="EMBL" id="CAB3803686.1"/>
    </source>
</evidence>
<dbReference type="InterPro" id="IPR003594">
    <property type="entry name" value="HATPase_dom"/>
</dbReference>